<reference evidence="2 3" key="1">
    <citation type="journal article" date="2024" name="Microbiology">
        <title>Methylomarinum rosea sp. nov., a novel halophilic methanotrophic bacterium from the hypersaline Lake Elton.</title>
        <authorList>
            <person name="Suleimanov R.Z."/>
            <person name="Oshkin I.Y."/>
            <person name="Danilova O.V."/>
            <person name="Suzina N.E."/>
            <person name="Dedysh S.N."/>
        </authorList>
    </citation>
    <scope>NUCLEOTIDE SEQUENCE [LARGE SCALE GENOMIC DNA]</scope>
    <source>
        <strain evidence="2 3">Ch1-1</strain>
    </source>
</reference>
<name>A0AAU7NRC6_9GAMM</name>
<dbReference type="RefSeq" id="WP_349431303.1">
    <property type="nucleotide sequence ID" value="NZ_CP157743.1"/>
</dbReference>
<dbReference type="AlphaFoldDB" id="A0AAU7NRC6"/>
<proteinExistence type="predicted"/>
<keyword evidence="1" id="KW-0812">Transmembrane</keyword>
<keyword evidence="1" id="KW-0472">Membrane</keyword>
<evidence type="ECO:0000313" key="2">
    <source>
        <dbReference type="EMBL" id="XBS19545.1"/>
    </source>
</evidence>
<protein>
    <recommendedName>
        <fullName evidence="4">Transmembrane protein</fullName>
    </recommendedName>
</protein>
<accession>A0AAU7NRC6</accession>
<keyword evidence="3" id="KW-1185">Reference proteome</keyword>
<evidence type="ECO:0000313" key="3">
    <source>
        <dbReference type="Proteomes" id="UP001225378"/>
    </source>
</evidence>
<organism evidence="2 3">
    <name type="scientific">Methylomarinum roseum</name>
    <dbReference type="NCBI Taxonomy" id="3067653"/>
    <lineage>
        <taxon>Bacteria</taxon>
        <taxon>Pseudomonadati</taxon>
        <taxon>Pseudomonadota</taxon>
        <taxon>Gammaproteobacteria</taxon>
        <taxon>Methylococcales</taxon>
        <taxon>Methylococcaceae</taxon>
        <taxon>Methylomarinum</taxon>
    </lineage>
</organism>
<dbReference type="KEGG" id="mech:Q9L42_014410"/>
<feature type="transmembrane region" description="Helical" evidence="1">
    <location>
        <begin position="12"/>
        <end position="40"/>
    </location>
</feature>
<sequence length="58" mass="6887">MNNNNVTFFSRLVVGIVVLLALIALHIIPLPILEVLILYVMIFRPRWFKDLVDQFYER</sequence>
<dbReference type="EMBL" id="CP157743">
    <property type="protein sequence ID" value="XBS19545.1"/>
    <property type="molecule type" value="Genomic_DNA"/>
</dbReference>
<dbReference type="Proteomes" id="UP001225378">
    <property type="component" value="Chromosome"/>
</dbReference>
<evidence type="ECO:0000256" key="1">
    <source>
        <dbReference type="SAM" id="Phobius"/>
    </source>
</evidence>
<gene>
    <name evidence="2" type="ORF">Q9L42_014410</name>
</gene>
<keyword evidence="1" id="KW-1133">Transmembrane helix</keyword>
<evidence type="ECO:0008006" key="4">
    <source>
        <dbReference type="Google" id="ProtNLM"/>
    </source>
</evidence>